<feature type="transmembrane region" description="Helical" evidence="1">
    <location>
        <begin position="49"/>
        <end position="71"/>
    </location>
</feature>
<sequence>MLGVFLIVMLLILGRVLHLPRPVTLMTIGLLWVGMLSLQVIAPGSAAAAAVGGSAAGWLVLGALVGLVVAYRGLLRRLRARATPDPVPVVRDDGLSDPELDRYARHLVLRQIGGAGQIRLKSARVLVIGAGGLGAPLCLYLAAAGVGRITLADDDTVSLSNLQRQVIFRDDLRGEPKAYAAAQAMLALNPHLDITPLTRRITENDGALIAQHDLVIDGTDSFATRAAINRACVQAGVPLIWGAIGQWEGQVTLSDPARGGPCIACIFPTAPEHDAPCAEAGVVGALPGVIGSLMALEAIKHLTGAGQGLRGRMILFDGLYGETRMIGTTPDPACPVCGGQSALARAAAAH</sequence>
<dbReference type="Proteomes" id="UP001597302">
    <property type="component" value="Unassembled WGS sequence"/>
</dbReference>
<accession>A0ABW4E2Z7</accession>
<comment type="caution">
    <text evidence="3">The sequence shown here is derived from an EMBL/GenBank/DDBJ whole genome shotgun (WGS) entry which is preliminary data.</text>
</comment>
<dbReference type="SUPFAM" id="SSF69572">
    <property type="entry name" value="Activating enzymes of the ubiquitin-like proteins"/>
    <property type="match status" value="1"/>
</dbReference>
<feature type="transmembrane region" description="Helical" evidence="1">
    <location>
        <begin position="125"/>
        <end position="143"/>
    </location>
</feature>
<dbReference type="PANTHER" id="PTHR10953:SF102">
    <property type="entry name" value="ADENYLYLTRANSFERASE AND SULFURTRANSFERASE MOCS3"/>
    <property type="match status" value="1"/>
</dbReference>
<dbReference type="CDD" id="cd00757">
    <property type="entry name" value="ThiF_MoeB_HesA_family"/>
    <property type="match status" value="1"/>
</dbReference>
<keyword evidence="1" id="KW-0472">Membrane</keyword>
<reference evidence="4" key="1">
    <citation type="journal article" date="2019" name="Int. J. Syst. Evol. Microbiol.">
        <title>The Global Catalogue of Microorganisms (GCM) 10K type strain sequencing project: providing services to taxonomists for standard genome sequencing and annotation.</title>
        <authorList>
            <consortium name="The Broad Institute Genomics Platform"/>
            <consortium name="The Broad Institute Genome Sequencing Center for Infectious Disease"/>
            <person name="Wu L."/>
            <person name="Ma J."/>
        </authorList>
    </citation>
    <scope>NUCLEOTIDE SEQUENCE [LARGE SCALE GENOMIC DNA]</scope>
    <source>
        <strain evidence="4">CCM 8875</strain>
    </source>
</reference>
<dbReference type="InterPro" id="IPR035985">
    <property type="entry name" value="Ubiquitin-activating_enz"/>
</dbReference>
<protein>
    <submittedName>
        <fullName evidence="3">HesA/MoeB/ThiF family protein</fullName>
    </submittedName>
</protein>
<evidence type="ECO:0000256" key="1">
    <source>
        <dbReference type="SAM" id="Phobius"/>
    </source>
</evidence>
<dbReference type="EMBL" id="JBHTOQ010000038">
    <property type="protein sequence ID" value="MFD1483086.1"/>
    <property type="molecule type" value="Genomic_DNA"/>
</dbReference>
<dbReference type="PANTHER" id="PTHR10953">
    <property type="entry name" value="UBIQUITIN-ACTIVATING ENZYME E1"/>
    <property type="match status" value="1"/>
</dbReference>
<evidence type="ECO:0000313" key="4">
    <source>
        <dbReference type="Proteomes" id="UP001597302"/>
    </source>
</evidence>
<gene>
    <name evidence="3" type="ORF">ACFQ5P_17450</name>
</gene>
<dbReference type="InterPro" id="IPR000594">
    <property type="entry name" value="ThiF_NAD_FAD-bd"/>
</dbReference>
<dbReference type="RefSeq" id="WP_379107498.1">
    <property type="nucleotide sequence ID" value="NZ_JBHTOQ010000038.1"/>
</dbReference>
<keyword evidence="1" id="KW-1133">Transmembrane helix</keyword>
<evidence type="ECO:0000313" key="3">
    <source>
        <dbReference type="EMBL" id="MFD1483086.1"/>
    </source>
</evidence>
<feature type="domain" description="THIF-type NAD/FAD binding fold" evidence="2">
    <location>
        <begin position="103"/>
        <end position="336"/>
    </location>
</feature>
<dbReference type="Pfam" id="PF00899">
    <property type="entry name" value="ThiF"/>
    <property type="match status" value="1"/>
</dbReference>
<organism evidence="3 4">
    <name type="scientific">Paracoccus nototheniae</name>
    <dbReference type="NCBI Taxonomy" id="2489002"/>
    <lineage>
        <taxon>Bacteria</taxon>
        <taxon>Pseudomonadati</taxon>
        <taxon>Pseudomonadota</taxon>
        <taxon>Alphaproteobacteria</taxon>
        <taxon>Rhodobacterales</taxon>
        <taxon>Paracoccaceae</taxon>
        <taxon>Paracoccus</taxon>
    </lineage>
</organism>
<name>A0ABW4E2Z7_9RHOB</name>
<proteinExistence type="predicted"/>
<keyword evidence="4" id="KW-1185">Reference proteome</keyword>
<dbReference type="InterPro" id="IPR045886">
    <property type="entry name" value="ThiF/MoeB/HesA"/>
</dbReference>
<dbReference type="NCBIfam" id="NF004281">
    <property type="entry name" value="PRK05690.1"/>
    <property type="match status" value="1"/>
</dbReference>
<evidence type="ECO:0000259" key="2">
    <source>
        <dbReference type="Pfam" id="PF00899"/>
    </source>
</evidence>
<dbReference type="Gene3D" id="3.40.50.720">
    <property type="entry name" value="NAD(P)-binding Rossmann-like Domain"/>
    <property type="match status" value="1"/>
</dbReference>
<keyword evidence="1" id="KW-0812">Transmembrane</keyword>